<name>A0A4S4FQ41_9MICO</name>
<feature type="transmembrane region" description="Helical" evidence="7">
    <location>
        <begin position="78"/>
        <end position="99"/>
    </location>
</feature>
<dbReference type="InterPro" id="IPR051393">
    <property type="entry name" value="ABC_transporter_permease"/>
</dbReference>
<dbReference type="EMBL" id="SSSN01000009">
    <property type="protein sequence ID" value="THG32660.1"/>
    <property type="molecule type" value="Genomic_DNA"/>
</dbReference>
<feature type="transmembrane region" description="Helical" evidence="7">
    <location>
        <begin position="207"/>
        <end position="229"/>
    </location>
</feature>
<dbReference type="InterPro" id="IPR035906">
    <property type="entry name" value="MetI-like_sf"/>
</dbReference>
<dbReference type="Pfam" id="PF00528">
    <property type="entry name" value="BPD_transp_1"/>
    <property type="match status" value="1"/>
</dbReference>
<evidence type="ECO:0000256" key="5">
    <source>
        <dbReference type="ARBA" id="ARBA00022989"/>
    </source>
</evidence>
<dbReference type="AlphaFoldDB" id="A0A4S4FQ41"/>
<evidence type="ECO:0000256" key="2">
    <source>
        <dbReference type="ARBA" id="ARBA00022448"/>
    </source>
</evidence>
<protein>
    <submittedName>
        <fullName evidence="9">Sugar ABC transporter permease</fullName>
    </submittedName>
</protein>
<dbReference type="Gene3D" id="1.10.3720.10">
    <property type="entry name" value="MetI-like"/>
    <property type="match status" value="1"/>
</dbReference>
<gene>
    <name evidence="9" type="ORF">E6C70_13050</name>
</gene>
<evidence type="ECO:0000256" key="3">
    <source>
        <dbReference type="ARBA" id="ARBA00022475"/>
    </source>
</evidence>
<comment type="subcellular location">
    <subcellularLocation>
        <location evidence="1 7">Cell membrane</location>
        <topology evidence="1 7">Multi-pass membrane protein</topology>
    </subcellularLocation>
</comment>
<proteinExistence type="inferred from homology"/>
<comment type="caution">
    <text evidence="9">The sequence shown here is derived from an EMBL/GenBank/DDBJ whole genome shotgun (WGS) entry which is preliminary data.</text>
</comment>
<dbReference type="SUPFAM" id="SSF161098">
    <property type="entry name" value="MetI-like"/>
    <property type="match status" value="1"/>
</dbReference>
<dbReference type="RefSeq" id="WP_136424963.1">
    <property type="nucleotide sequence ID" value="NZ_SSSN01000009.1"/>
</dbReference>
<keyword evidence="4 7" id="KW-0812">Transmembrane</keyword>
<evidence type="ECO:0000256" key="1">
    <source>
        <dbReference type="ARBA" id="ARBA00004651"/>
    </source>
</evidence>
<feature type="transmembrane region" description="Helical" evidence="7">
    <location>
        <begin position="158"/>
        <end position="186"/>
    </location>
</feature>
<keyword evidence="2 7" id="KW-0813">Transport</keyword>
<evidence type="ECO:0000256" key="7">
    <source>
        <dbReference type="RuleBase" id="RU363032"/>
    </source>
</evidence>
<dbReference type="CDD" id="cd06261">
    <property type="entry name" value="TM_PBP2"/>
    <property type="match status" value="1"/>
</dbReference>
<keyword evidence="3" id="KW-1003">Cell membrane</keyword>
<evidence type="ECO:0000256" key="4">
    <source>
        <dbReference type="ARBA" id="ARBA00022692"/>
    </source>
</evidence>
<comment type="similarity">
    <text evidence="7">Belongs to the binding-protein-dependent transport system permease family.</text>
</comment>
<evidence type="ECO:0000259" key="8">
    <source>
        <dbReference type="PROSITE" id="PS50928"/>
    </source>
</evidence>
<keyword evidence="5 7" id="KW-1133">Transmembrane helix</keyword>
<feature type="transmembrane region" description="Helical" evidence="7">
    <location>
        <begin position="12"/>
        <end position="37"/>
    </location>
</feature>
<dbReference type="PROSITE" id="PS50928">
    <property type="entry name" value="ABC_TM1"/>
    <property type="match status" value="1"/>
</dbReference>
<dbReference type="InterPro" id="IPR000515">
    <property type="entry name" value="MetI-like"/>
</dbReference>
<evidence type="ECO:0000313" key="10">
    <source>
        <dbReference type="Proteomes" id="UP000307380"/>
    </source>
</evidence>
<evidence type="ECO:0000313" key="9">
    <source>
        <dbReference type="EMBL" id="THG32660.1"/>
    </source>
</evidence>
<keyword evidence="6 7" id="KW-0472">Membrane</keyword>
<sequence length="302" mass="31982">MSTYPFGARSPLRITFGFGLVVLVVFAIVPAVAVFLISFTDIRGLPGIPVNWVGLDNYERFFSAARIGYNVNALKNTLIYAVVSTVAINALGLAIAVLLNQKLRGKTFARAVVFLPTILGVTVIGLIWSLFFNPSAGPAATVWSWFGADSAFFGDPNLALGLVIFVQIWAGLGVAVVIYLAGLQAIPEELYEAADIDGASGGQRLRLVTVPLLAPSITANVLLAIVGSLQSYQLAYVLTGPNNPATQLLSLAIFSQAFGGSSTSGLGQSQGYAATISVIQFIIVSVASLLVLIYLRRREARL</sequence>
<dbReference type="PANTHER" id="PTHR30193">
    <property type="entry name" value="ABC TRANSPORTER PERMEASE PROTEIN"/>
    <property type="match status" value="1"/>
</dbReference>
<reference evidence="9 10" key="1">
    <citation type="submission" date="2019-04" db="EMBL/GenBank/DDBJ databases">
        <authorList>
            <person name="Jiang L."/>
        </authorList>
    </citation>
    <scope>NUCLEOTIDE SEQUENCE [LARGE SCALE GENOMIC DNA]</scope>
    <source>
        <strain evidence="9 10">YIM 131861</strain>
    </source>
</reference>
<dbReference type="PANTHER" id="PTHR30193:SF37">
    <property type="entry name" value="INNER MEMBRANE ABC TRANSPORTER PERMEASE PROTEIN YCJO"/>
    <property type="match status" value="1"/>
</dbReference>
<dbReference type="OrthoDB" id="145927at2"/>
<keyword evidence="10" id="KW-1185">Reference proteome</keyword>
<dbReference type="GO" id="GO:0055085">
    <property type="term" value="P:transmembrane transport"/>
    <property type="evidence" value="ECO:0007669"/>
    <property type="project" value="InterPro"/>
</dbReference>
<evidence type="ECO:0000256" key="6">
    <source>
        <dbReference type="ARBA" id="ARBA00023136"/>
    </source>
</evidence>
<feature type="transmembrane region" description="Helical" evidence="7">
    <location>
        <begin position="111"/>
        <end position="131"/>
    </location>
</feature>
<feature type="transmembrane region" description="Helical" evidence="7">
    <location>
        <begin position="272"/>
        <end position="295"/>
    </location>
</feature>
<feature type="domain" description="ABC transmembrane type-1" evidence="8">
    <location>
        <begin position="74"/>
        <end position="291"/>
    </location>
</feature>
<organism evidence="9 10">
    <name type="scientific">Orlajensenia flava</name>
    <dbReference type="NCBI Taxonomy" id="2565934"/>
    <lineage>
        <taxon>Bacteria</taxon>
        <taxon>Bacillati</taxon>
        <taxon>Actinomycetota</taxon>
        <taxon>Actinomycetes</taxon>
        <taxon>Micrococcales</taxon>
        <taxon>Microbacteriaceae</taxon>
        <taxon>Orlajensenia</taxon>
    </lineage>
</organism>
<dbReference type="GO" id="GO:0005886">
    <property type="term" value="C:plasma membrane"/>
    <property type="evidence" value="ECO:0007669"/>
    <property type="project" value="UniProtKB-SubCell"/>
</dbReference>
<dbReference type="Proteomes" id="UP000307380">
    <property type="component" value="Unassembled WGS sequence"/>
</dbReference>
<accession>A0A4S4FQ41</accession>